<keyword evidence="3" id="KW-0788">Thiol protease</keyword>
<sequence>GQGYKFHGSISEIDTHILAGFIPEHWKIKKNENAESGRVIDMEEEKNKKWDKIQWGLKMDLCIITISTRDLTGAQEEQTGLVGNHAYALLHAQESRIVKEGQRQAFGPSSSLGRIVGQGSRGLRLMQLQNPWGSQRWHGAFSSEDTVNWSPSLQQEFKYKPVGRVGQVNSSNDDINEGIFFIDLDSICDYFSTVHFSWVPYRLFPNKSHLHGRYVIDLYNEMARLKQSIPNIAQQQQQQYKAQQLKQIVTIPPQIPQLSYQYELFPAGSGYFSRNRSMRTFHMPQYLLRKTYASQDIWILTNIHYSSKTLKQSQVDSEEEEEEGNEVSLLVSLHSRPKRPRLYGSSCYRSDVKVIQSGEQT</sequence>
<dbReference type="EMBL" id="SNRW01033208">
    <property type="protein sequence ID" value="KAA6356304.1"/>
    <property type="molecule type" value="Genomic_DNA"/>
</dbReference>
<evidence type="ECO:0000256" key="2">
    <source>
        <dbReference type="ARBA" id="ARBA00022801"/>
    </source>
</evidence>
<feature type="non-terminal residue" evidence="6">
    <location>
        <position position="1"/>
    </location>
</feature>
<dbReference type="GO" id="GO:0004198">
    <property type="term" value="F:calcium-dependent cysteine-type endopeptidase activity"/>
    <property type="evidence" value="ECO:0007669"/>
    <property type="project" value="InterPro"/>
</dbReference>
<dbReference type="OrthoDB" id="167576at2759"/>
<protein>
    <submittedName>
        <fullName evidence="6">Putative cysteine proteinase</fullName>
    </submittedName>
</protein>
<evidence type="ECO:0000256" key="1">
    <source>
        <dbReference type="ARBA" id="ARBA00022670"/>
    </source>
</evidence>
<evidence type="ECO:0000313" key="7">
    <source>
        <dbReference type="Proteomes" id="UP000324800"/>
    </source>
</evidence>
<reference evidence="6 7" key="1">
    <citation type="submission" date="2019-03" db="EMBL/GenBank/DDBJ databases">
        <title>Single cell metagenomics reveals metabolic interactions within the superorganism composed of flagellate Streblomastix strix and complex community of Bacteroidetes bacteria on its surface.</title>
        <authorList>
            <person name="Treitli S.C."/>
            <person name="Kolisko M."/>
            <person name="Husnik F."/>
            <person name="Keeling P."/>
            <person name="Hampl V."/>
        </authorList>
    </citation>
    <scope>NUCLEOTIDE SEQUENCE [LARGE SCALE GENOMIC DNA]</scope>
    <source>
        <strain evidence="6">ST1C</strain>
    </source>
</reference>
<feature type="non-terminal residue" evidence="6">
    <location>
        <position position="361"/>
    </location>
</feature>
<dbReference type="PROSITE" id="PS50203">
    <property type="entry name" value="CALPAIN_CAT"/>
    <property type="match status" value="1"/>
</dbReference>
<keyword evidence="2" id="KW-0378">Hydrolase</keyword>
<dbReference type="SUPFAM" id="SSF54001">
    <property type="entry name" value="Cysteine proteinases"/>
    <property type="match status" value="1"/>
</dbReference>
<dbReference type="Gene3D" id="3.90.70.10">
    <property type="entry name" value="Cysteine proteinases"/>
    <property type="match status" value="1"/>
</dbReference>
<evidence type="ECO:0000256" key="3">
    <source>
        <dbReference type="ARBA" id="ARBA00022807"/>
    </source>
</evidence>
<name>A0A5J4TD21_9EUKA</name>
<dbReference type="InterPro" id="IPR001300">
    <property type="entry name" value="Peptidase_C2_calpain_cat"/>
</dbReference>
<dbReference type="InterPro" id="IPR051297">
    <property type="entry name" value="PalB/RIM13"/>
</dbReference>
<dbReference type="GO" id="GO:0006508">
    <property type="term" value="P:proteolysis"/>
    <property type="evidence" value="ECO:0007669"/>
    <property type="project" value="UniProtKB-KW"/>
</dbReference>
<dbReference type="AlphaFoldDB" id="A0A5J4TD21"/>
<comment type="caution">
    <text evidence="4">Lacks conserved residue(s) required for the propagation of feature annotation.</text>
</comment>
<evidence type="ECO:0000256" key="4">
    <source>
        <dbReference type="PROSITE-ProRule" id="PRU00239"/>
    </source>
</evidence>
<accession>A0A5J4TD21</accession>
<feature type="domain" description="Calpain catalytic" evidence="5">
    <location>
        <begin position="1"/>
        <end position="200"/>
    </location>
</feature>
<keyword evidence="1" id="KW-0645">Protease</keyword>
<dbReference type="PANTHER" id="PTHR46143:SF1">
    <property type="entry name" value="CALPAIN-7"/>
    <property type="match status" value="1"/>
</dbReference>
<dbReference type="PANTHER" id="PTHR46143">
    <property type="entry name" value="CALPAIN-7"/>
    <property type="match status" value="1"/>
</dbReference>
<dbReference type="Pfam" id="PF00648">
    <property type="entry name" value="Peptidase_C2"/>
    <property type="match status" value="1"/>
</dbReference>
<dbReference type="Proteomes" id="UP000324800">
    <property type="component" value="Unassembled WGS sequence"/>
</dbReference>
<gene>
    <name evidence="6" type="ORF">EZS28_048169</name>
</gene>
<comment type="caution">
    <text evidence="6">The sequence shown here is derived from an EMBL/GenBank/DDBJ whole genome shotgun (WGS) entry which is preliminary data.</text>
</comment>
<organism evidence="6 7">
    <name type="scientific">Streblomastix strix</name>
    <dbReference type="NCBI Taxonomy" id="222440"/>
    <lineage>
        <taxon>Eukaryota</taxon>
        <taxon>Metamonada</taxon>
        <taxon>Preaxostyla</taxon>
        <taxon>Oxymonadida</taxon>
        <taxon>Streblomastigidae</taxon>
        <taxon>Streblomastix</taxon>
    </lineage>
</organism>
<evidence type="ECO:0000259" key="5">
    <source>
        <dbReference type="PROSITE" id="PS50203"/>
    </source>
</evidence>
<dbReference type="InterPro" id="IPR038765">
    <property type="entry name" value="Papain-like_cys_pep_sf"/>
</dbReference>
<proteinExistence type="predicted"/>
<evidence type="ECO:0000313" key="6">
    <source>
        <dbReference type="EMBL" id="KAA6356304.1"/>
    </source>
</evidence>